<proteinExistence type="predicted"/>
<dbReference type="SUPFAM" id="SSF82549">
    <property type="entry name" value="DAK1/DegV-like"/>
    <property type="match status" value="1"/>
</dbReference>
<dbReference type="InterPro" id="IPR050270">
    <property type="entry name" value="DegV_domain_contain"/>
</dbReference>
<dbReference type="Proteomes" id="UP000289862">
    <property type="component" value="Chromosome"/>
</dbReference>
<dbReference type="InterPro" id="IPR043168">
    <property type="entry name" value="DegV_C"/>
</dbReference>
<dbReference type="KEGG" id="mgal:NCTC10186_00035"/>
<dbReference type="OrthoDB" id="388177at2"/>
<keyword evidence="3" id="KW-1185">Reference proteome</keyword>
<sequence length="286" mass="32461">MKNIAIVIDSSAGLSAEEAREKGWFFLPLLIHFDDKKFQDGIDLNSENLFDHFTIDSGSAKTSATPIGFAEQEFEKLSNEYKHVLVFPISAHLSSQYSMLANLASDYPNIRVIHSVYIASLIPVMIKIFEDLITRGKSFEEAASYIEKWNDSWKVTLMPKYNDYLVKGGRLHPAAATLAKLLQIVPMIAFENGELIREGKGRTFNKTVYRAIDEKFEGQNIDQYDCIFLHSGNKELSTYVSYFEEKYGKKAYIQTLPNVIAIHTGPEAIVVIKSPKLTEKQKELFE</sequence>
<dbReference type="EMBL" id="LR215031">
    <property type="protein sequence ID" value="VEU72571.1"/>
    <property type="molecule type" value="Genomic_DNA"/>
</dbReference>
<dbReference type="Pfam" id="PF02645">
    <property type="entry name" value="DegV"/>
    <property type="match status" value="1"/>
</dbReference>
<accession>A0A449AYJ2</accession>
<dbReference type="GO" id="GO:0008289">
    <property type="term" value="F:lipid binding"/>
    <property type="evidence" value="ECO:0007669"/>
    <property type="project" value="UniProtKB-KW"/>
</dbReference>
<dbReference type="NCBIfam" id="TIGR00762">
    <property type="entry name" value="DegV"/>
    <property type="match status" value="1"/>
</dbReference>
<name>A0A449AYJ2_9BACT</name>
<reference evidence="2 3" key="1">
    <citation type="submission" date="2019-01" db="EMBL/GenBank/DDBJ databases">
        <authorList>
            <consortium name="Pathogen Informatics"/>
        </authorList>
    </citation>
    <scope>NUCLEOTIDE SEQUENCE [LARGE SCALE GENOMIC DNA]</scope>
    <source>
        <strain evidence="2 3">NCTC10186</strain>
    </source>
</reference>
<dbReference type="PANTHER" id="PTHR33434:SF2">
    <property type="entry name" value="FATTY ACID-BINDING PROTEIN TM_1468"/>
    <property type="match status" value="1"/>
</dbReference>
<dbReference type="PROSITE" id="PS51482">
    <property type="entry name" value="DEGV"/>
    <property type="match status" value="1"/>
</dbReference>
<gene>
    <name evidence="2" type="primary">MCYN0013</name>
    <name evidence="2" type="ORF">NCTC10186_00035</name>
</gene>
<dbReference type="Gene3D" id="3.30.1180.10">
    <property type="match status" value="1"/>
</dbReference>
<dbReference type="RefSeq" id="WP_119571971.1">
    <property type="nucleotide sequence ID" value="NZ_LR215031.1"/>
</dbReference>
<dbReference type="PANTHER" id="PTHR33434">
    <property type="entry name" value="DEGV DOMAIN-CONTAINING PROTEIN DR_1986-RELATED"/>
    <property type="match status" value="1"/>
</dbReference>
<organism evidence="2 3">
    <name type="scientific">Mycoplasmopsis gallopavonis</name>
    <dbReference type="NCBI Taxonomy" id="76629"/>
    <lineage>
        <taxon>Bacteria</taxon>
        <taxon>Bacillati</taxon>
        <taxon>Mycoplasmatota</taxon>
        <taxon>Mycoplasmoidales</taxon>
        <taxon>Metamycoplasmataceae</taxon>
        <taxon>Mycoplasmopsis</taxon>
    </lineage>
</organism>
<dbReference type="InterPro" id="IPR003797">
    <property type="entry name" value="DegV"/>
</dbReference>
<keyword evidence="1" id="KW-0446">Lipid-binding</keyword>
<evidence type="ECO:0000313" key="2">
    <source>
        <dbReference type="EMBL" id="VEU72571.1"/>
    </source>
</evidence>
<dbReference type="AlphaFoldDB" id="A0A449AYJ2"/>
<protein>
    <submittedName>
        <fullName evidence="2">Fatty acid-binding protein DegV-like protein</fullName>
    </submittedName>
</protein>
<evidence type="ECO:0000313" key="3">
    <source>
        <dbReference type="Proteomes" id="UP000289862"/>
    </source>
</evidence>
<evidence type="ECO:0000256" key="1">
    <source>
        <dbReference type="ARBA" id="ARBA00023121"/>
    </source>
</evidence>
<dbReference type="Gene3D" id="3.40.50.10170">
    <property type="match status" value="1"/>
</dbReference>